<evidence type="ECO:0008006" key="5">
    <source>
        <dbReference type="Google" id="ProtNLM"/>
    </source>
</evidence>
<name>A0ABM8AMS4_9BACT</name>
<reference evidence="3" key="1">
    <citation type="submission" date="2022-08" db="EMBL/GenBank/DDBJ databases">
        <title>Genome Sequence of the sulphate-reducing bacterium, Pseudodesulfovibrio portus JCM14722.</title>
        <authorList>
            <person name="Kondo R."/>
            <person name="Kataoka T."/>
        </authorList>
    </citation>
    <scope>NUCLEOTIDE SEQUENCE</scope>
    <source>
        <strain evidence="3">JCM 14722</strain>
    </source>
</reference>
<keyword evidence="2" id="KW-0732">Signal</keyword>
<dbReference type="PROSITE" id="PS50005">
    <property type="entry name" value="TPR"/>
    <property type="match status" value="1"/>
</dbReference>
<dbReference type="SUPFAM" id="SSF48452">
    <property type="entry name" value="TPR-like"/>
    <property type="match status" value="2"/>
</dbReference>
<accession>A0ABM8AMS4</accession>
<dbReference type="Proteomes" id="UP001061361">
    <property type="component" value="Chromosome"/>
</dbReference>
<proteinExistence type="predicted"/>
<feature type="repeat" description="TPR" evidence="1">
    <location>
        <begin position="597"/>
        <end position="630"/>
    </location>
</feature>
<organism evidence="3 4">
    <name type="scientific">Pseudodesulfovibrio portus</name>
    <dbReference type="NCBI Taxonomy" id="231439"/>
    <lineage>
        <taxon>Bacteria</taxon>
        <taxon>Pseudomonadati</taxon>
        <taxon>Thermodesulfobacteriota</taxon>
        <taxon>Desulfovibrionia</taxon>
        <taxon>Desulfovibrionales</taxon>
        <taxon>Desulfovibrionaceae</taxon>
    </lineage>
</organism>
<dbReference type="Gene3D" id="1.25.40.10">
    <property type="entry name" value="Tetratricopeptide repeat domain"/>
    <property type="match status" value="1"/>
</dbReference>
<dbReference type="InterPro" id="IPR019734">
    <property type="entry name" value="TPR_rpt"/>
</dbReference>
<evidence type="ECO:0000256" key="2">
    <source>
        <dbReference type="SAM" id="SignalP"/>
    </source>
</evidence>
<protein>
    <recommendedName>
        <fullName evidence="5">Tetratricopeptide repeat protein</fullName>
    </recommendedName>
</protein>
<dbReference type="EMBL" id="AP026708">
    <property type="protein sequence ID" value="BDQ32680.1"/>
    <property type="molecule type" value="Genomic_DNA"/>
</dbReference>
<dbReference type="RefSeq" id="WP_264982747.1">
    <property type="nucleotide sequence ID" value="NZ_AP026708.1"/>
</dbReference>
<feature type="signal peptide" evidence="2">
    <location>
        <begin position="1"/>
        <end position="24"/>
    </location>
</feature>
<gene>
    <name evidence="3" type="ORF">JCM14722_02220</name>
</gene>
<keyword evidence="1" id="KW-0802">TPR repeat</keyword>
<dbReference type="Pfam" id="PF13174">
    <property type="entry name" value="TPR_6"/>
    <property type="match status" value="2"/>
</dbReference>
<dbReference type="InterPro" id="IPR011990">
    <property type="entry name" value="TPR-like_helical_dom_sf"/>
</dbReference>
<evidence type="ECO:0000313" key="3">
    <source>
        <dbReference type="EMBL" id="BDQ32680.1"/>
    </source>
</evidence>
<feature type="chain" id="PRO_5045826041" description="Tetratricopeptide repeat protein" evidence="2">
    <location>
        <begin position="25"/>
        <end position="700"/>
    </location>
</feature>
<keyword evidence="4" id="KW-1185">Reference proteome</keyword>
<evidence type="ECO:0000256" key="1">
    <source>
        <dbReference type="PROSITE-ProRule" id="PRU00339"/>
    </source>
</evidence>
<evidence type="ECO:0000313" key="4">
    <source>
        <dbReference type="Proteomes" id="UP001061361"/>
    </source>
</evidence>
<sequence length="700" mass="78755">MKSLISTSLCLAILLQCSLGTALAASDQTFPEWLEHYGAWDRLEQEIAQAPSQDSPDTILKRAEVYLNLNSPAKALEIIEMTPAFTDPVLEARRLWMGGQAQRGLGALSKAVLWFTQAATFMEDSAMRRQFKDEPDLDTIWQDVWLKMYWSYESNYTLSRDTQKTALDQVLATGQKVWQTKFWDTAGALLNPAPIDPLAAASPPPAAAAGTDQTIPVLTAQDTRLIAKAMALVSLEKFSDAYTAVSEISSIPARTFWTSIVIFVENGSLPSNLDVFLEGNYLKANAFWAGNILAAHSLSRSQWYLGNPDSGPWTHFRNNILNMDFTDATKAIDNELGSMLISEQTAALLNNFKLALSLANGEFLSSSTIWNNLNKKSLPITLRLAGLLAFKEDFKNVLPDQPAEAYRLYPVLSALSGAAGQDVHEKTDAPFWTTAEPSKLRRLAKEEYPLDRLLLLAYWQQYFEKTPSPDLAKRVAFLFDDSSFGIQSMIYLADHAAHAKKLQLSAYYLNRIDETTLPPNLKVSWLDIKTRLELDSGRQGAALETYQQMVATKEPLPVMTRLRMALLYQQRKEYKSAQAELLTMWDQRASMTTALQAETLFWLGEGEYAMGDADKALDYYLKLAWMYPQENIWCLTAMYRASLIYEKRGKYRTAKKLLGTVVRNAARKEQREAAKARIDAIDKKMGEEKQESQSTLVYPF</sequence>